<dbReference type="PROSITE" id="PS00169">
    <property type="entry name" value="D_ALA_DEHYDRATASE"/>
    <property type="match status" value="1"/>
</dbReference>
<dbReference type="GO" id="GO:0005829">
    <property type="term" value="C:cytosol"/>
    <property type="evidence" value="ECO:0007669"/>
    <property type="project" value="TreeGrafter"/>
</dbReference>
<feature type="binding site" evidence="16">
    <location>
        <position position="122"/>
    </location>
    <ligand>
        <name>Zn(2+)</name>
        <dbReference type="ChEBI" id="CHEBI:29105"/>
        <note>catalytic</note>
    </ligand>
</feature>
<evidence type="ECO:0000256" key="2">
    <source>
        <dbReference type="ARBA" id="ARBA00004694"/>
    </source>
</evidence>
<dbReference type="STRING" id="61424.A0A2T9YKU0"/>
<dbReference type="PRINTS" id="PR00144">
    <property type="entry name" value="DALDHYDRTASE"/>
</dbReference>
<dbReference type="PANTHER" id="PTHR11458:SF0">
    <property type="entry name" value="DELTA-AMINOLEVULINIC ACID DEHYDRATASE"/>
    <property type="match status" value="1"/>
</dbReference>
<accession>A0A2T9YKU0</accession>
<dbReference type="EC" id="4.2.1.24" evidence="5 17"/>
<comment type="similarity">
    <text evidence="3 18">Belongs to the ALAD family.</text>
</comment>
<evidence type="ECO:0000256" key="3">
    <source>
        <dbReference type="ARBA" id="ARBA00008055"/>
    </source>
</evidence>
<evidence type="ECO:0000256" key="1">
    <source>
        <dbReference type="ARBA" id="ARBA00001947"/>
    </source>
</evidence>
<evidence type="ECO:0000313" key="20">
    <source>
        <dbReference type="Proteomes" id="UP000245699"/>
    </source>
</evidence>
<sequence length="329" mass="36636">MSNISSLLHATYHHPAQRPWAKERELTKSLLMYPIFITDDPDGKTPIDSMPEQYRWGVNRLEEFLGPLVNKGLASVMLFGVPVKIEKDAVGSAADDPKGPVIEAVKFLKNKFPTLHVTCDVCLCEYTSHGHCGILYEDNTINNELSVKRLADVALAYAAAGADCVAPSDMMDGRILAIKRILLENGYSNRVSLMSYSSKFSSSFYGPFRDACDSAPSFGDRKCYQLPQGSRMTALRALSRDANEGADILMVKPGMPYLDIVRDAKNLHPEFPIAVYQISGEYAMLYRSYEAGVFDLKDAVLETLESMTRAGASLILTYFTPRLLDWLEY</sequence>
<evidence type="ECO:0000256" key="7">
    <source>
        <dbReference type="ARBA" id="ARBA00022723"/>
    </source>
</evidence>
<feature type="binding site" evidence="15">
    <location>
        <position position="318"/>
    </location>
    <ligand>
        <name>5-aminolevulinate</name>
        <dbReference type="ChEBI" id="CHEBI:356416"/>
        <label>2</label>
    </ligand>
</feature>
<gene>
    <name evidence="19" type="ORF">BB559_003519</name>
</gene>
<keyword evidence="20" id="KW-1185">Reference proteome</keyword>
<keyword evidence="8 16" id="KW-0862">Zinc</keyword>
<keyword evidence="11 17" id="KW-0627">Porphyrin biosynthesis</keyword>
<dbReference type="PANTHER" id="PTHR11458">
    <property type="entry name" value="DELTA-AMINOLEVULINIC ACID DEHYDRATASE"/>
    <property type="match status" value="1"/>
</dbReference>
<dbReference type="GO" id="GO:0008270">
    <property type="term" value="F:zinc ion binding"/>
    <property type="evidence" value="ECO:0007669"/>
    <property type="project" value="TreeGrafter"/>
</dbReference>
<evidence type="ECO:0000313" key="19">
    <source>
        <dbReference type="EMBL" id="PVU92951.1"/>
    </source>
</evidence>
<comment type="cofactor">
    <cofactor evidence="1">
        <name>Zn(2+)</name>
        <dbReference type="ChEBI" id="CHEBI:29105"/>
    </cofactor>
</comment>
<proteinExistence type="inferred from homology"/>
<protein>
    <recommendedName>
        <fullName evidence="6 17">Delta-aminolevulinic acid dehydratase</fullName>
        <ecNumber evidence="5 17">4.2.1.24</ecNumber>
    </recommendedName>
</protein>
<evidence type="ECO:0000256" key="18">
    <source>
        <dbReference type="RuleBase" id="RU004161"/>
    </source>
</evidence>
<evidence type="ECO:0000256" key="4">
    <source>
        <dbReference type="ARBA" id="ARBA00011823"/>
    </source>
</evidence>
<dbReference type="Gene3D" id="3.20.20.70">
    <property type="entry name" value="Aldolase class I"/>
    <property type="match status" value="1"/>
</dbReference>
<feature type="active site" description="Schiff-base intermediate with substrate" evidence="14">
    <location>
        <position position="252"/>
    </location>
</feature>
<dbReference type="GO" id="GO:0004655">
    <property type="term" value="F:porphobilinogen synthase activity"/>
    <property type="evidence" value="ECO:0007669"/>
    <property type="project" value="UniProtKB-EC"/>
</dbReference>
<comment type="function">
    <text evidence="12">Catalyzes an early step in the biosynthesis of tetrapyrroles. Binds two molecules of 5-aminolevulinate per subunit, each at a distinct site, and catalyzes their condensation to form porphobilinogen.</text>
</comment>
<evidence type="ECO:0000256" key="14">
    <source>
        <dbReference type="PIRSR" id="PIRSR001415-1"/>
    </source>
</evidence>
<dbReference type="GO" id="GO:0006782">
    <property type="term" value="P:protoporphyrinogen IX biosynthetic process"/>
    <property type="evidence" value="ECO:0007669"/>
    <property type="project" value="UniProtKB-UniPathway"/>
</dbReference>
<comment type="subunit">
    <text evidence="4 17">Homooctamer.</text>
</comment>
<dbReference type="Proteomes" id="UP000245699">
    <property type="component" value="Unassembled WGS sequence"/>
</dbReference>
<feature type="binding site" evidence="15">
    <location>
        <position position="221"/>
    </location>
    <ligand>
        <name>5-aminolevulinate</name>
        <dbReference type="ChEBI" id="CHEBI:356416"/>
        <label>1</label>
    </ligand>
</feature>
<keyword evidence="9" id="KW-0350">Heme biosynthesis</keyword>
<dbReference type="SMART" id="SM01004">
    <property type="entry name" value="ALAD"/>
    <property type="match status" value="1"/>
</dbReference>
<reference evidence="19 20" key="1">
    <citation type="journal article" date="2018" name="MBio">
        <title>Comparative Genomics Reveals the Core Gene Toolbox for the Fungus-Insect Symbiosis.</title>
        <authorList>
            <person name="Wang Y."/>
            <person name="Stata M."/>
            <person name="Wang W."/>
            <person name="Stajich J.E."/>
            <person name="White M.M."/>
            <person name="Moncalvo J.M."/>
        </authorList>
    </citation>
    <scope>NUCLEOTIDE SEQUENCE [LARGE SCALE GENOMIC DNA]</scope>
    <source>
        <strain evidence="19 20">AUS-77-4</strain>
    </source>
</reference>
<dbReference type="SUPFAM" id="SSF51569">
    <property type="entry name" value="Aldolase"/>
    <property type="match status" value="1"/>
</dbReference>
<dbReference type="InterPro" id="IPR013785">
    <property type="entry name" value="Aldolase_TIM"/>
</dbReference>
<dbReference type="NCBIfam" id="NF006762">
    <property type="entry name" value="PRK09283.1"/>
    <property type="match status" value="1"/>
</dbReference>
<evidence type="ECO:0000256" key="6">
    <source>
        <dbReference type="ARBA" id="ARBA00020771"/>
    </source>
</evidence>
<evidence type="ECO:0000256" key="11">
    <source>
        <dbReference type="ARBA" id="ARBA00023244"/>
    </source>
</evidence>
<feature type="active site" description="Schiff-base intermediate with substrate" evidence="14">
    <location>
        <position position="199"/>
    </location>
</feature>
<dbReference type="InterPro" id="IPR030656">
    <property type="entry name" value="ALAD_AS"/>
</dbReference>
<evidence type="ECO:0000256" key="12">
    <source>
        <dbReference type="ARBA" id="ARBA00025628"/>
    </source>
</evidence>
<dbReference type="Pfam" id="PF00490">
    <property type="entry name" value="ALAD"/>
    <property type="match status" value="1"/>
</dbReference>
<dbReference type="PIRSF" id="PIRSF001415">
    <property type="entry name" value="Porphbilin_synth"/>
    <property type="match status" value="1"/>
</dbReference>
<feature type="binding site" evidence="16">
    <location>
        <position position="132"/>
    </location>
    <ligand>
        <name>Zn(2+)</name>
        <dbReference type="ChEBI" id="CHEBI:29105"/>
        <note>catalytic</note>
    </ligand>
</feature>
<dbReference type="InterPro" id="IPR001731">
    <property type="entry name" value="ALAD"/>
</dbReference>
<comment type="pathway">
    <text evidence="2">Porphyrin-containing compound metabolism; protoporphyrin-IX biosynthesis; coproporphyrinogen-III from 5-aminolevulinate: step 1/4.</text>
</comment>
<organism evidence="19 20">
    <name type="scientific">Furculomyces boomerangus</name>
    <dbReference type="NCBI Taxonomy" id="61424"/>
    <lineage>
        <taxon>Eukaryota</taxon>
        <taxon>Fungi</taxon>
        <taxon>Fungi incertae sedis</taxon>
        <taxon>Zoopagomycota</taxon>
        <taxon>Kickxellomycotina</taxon>
        <taxon>Harpellomycetes</taxon>
        <taxon>Harpellales</taxon>
        <taxon>Harpellaceae</taxon>
        <taxon>Furculomyces</taxon>
    </lineage>
</organism>
<dbReference type="AlphaFoldDB" id="A0A2T9YKU0"/>
<dbReference type="EMBL" id="MBFT01000340">
    <property type="protein sequence ID" value="PVU92951.1"/>
    <property type="molecule type" value="Genomic_DNA"/>
</dbReference>
<evidence type="ECO:0000256" key="17">
    <source>
        <dbReference type="RuleBase" id="RU000515"/>
    </source>
</evidence>
<evidence type="ECO:0000256" key="15">
    <source>
        <dbReference type="PIRSR" id="PIRSR001415-2"/>
    </source>
</evidence>
<evidence type="ECO:0000256" key="10">
    <source>
        <dbReference type="ARBA" id="ARBA00023239"/>
    </source>
</evidence>
<feature type="binding site" evidence="15">
    <location>
        <position position="279"/>
    </location>
    <ligand>
        <name>5-aminolevulinate</name>
        <dbReference type="ChEBI" id="CHEBI:356416"/>
        <label>2</label>
    </ligand>
</feature>
<evidence type="ECO:0000256" key="5">
    <source>
        <dbReference type="ARBA" id="ARBA00012053"/>
    </source>
</evidence>
<dbReference type="OrthoDB" id="1530at2759"/>
<comment type="caution">
    <text evidence="19">The sequence shown here is derived from an EMBL/GenBank/DDBJ whole genome shotgun (WGS) entry which is preliminary data.</text>
</comment>
<keyword evidence="7 16" id="KW-0479">Metal-binding</keyword>
<feature type="binding site" evidence="16">
    <location>
        <position position="124"/>
    </location>
    <ligand>
        <name>Zn(2+)</name>
        <dbReference type="ChEBI" id="CHEBI:29105"/>
        <note>catalytic</note>
    </ligand>
</feature>
<evidence type="ECO:0000256" key="8">
    <source>
        <dbReference type="ARBA" id="ARBA00022833"/>
    </source>
</evidence>
<evidence type="ECO:0000256" key="16">
    <source>
        <dbReference type="PIRSR" id="PIRSR001415-3"/>
    </source>
</evidence>
<dbReference type="UniPathway" id="UPA00251">
    <property type="reaction ID" value="UER00318"/>
</dbReference>
<feature type="binding site" evidence="15">
    <location>
        <position position="209"/>
    </location>
    <ligand>
        <name>5-aminolevulinate</name>
        <dbReference type="ChEBI" id="CHEBI:356416"/>
        <label>1</label>
    </ligand>
</feature>
<evidence type="ECO:0000256" key="9">
    <source>
        <dbReference type="ARBA" id="ARBA00023133"/>
    </source>
</evidence>
<name>A0A2T9YKU0_9FUNG</name>
<keyword evidence="10 17" id="KW-0456">Lyase</keyword>
<dbReference type="FunFam" id="3.20.20.70:FF:000048">
    <property type="entry name" value="Delta-aminolevulinic acid dehydratase"/>
    <property type="match status" value="1"/>
</dbReference>
<evidence type="ECO:0000256" key="13">
    <source>
        <dbReference type="ARBA" id="ARBA00047651"/>
    </source>
</evidence>
<comment type="catalytic activity">
    <reaction evidence="13 17">
        <text>2 5-aminolevulinate = porphobilinogen + 2 H2O + H(+)</text>
        <dbReference type="Rhea" id="RHEA:24064"/>
        <dbReference type="ChEBI" id="CHEBI:15377"/>
        <dbReference type="ChEBI" id="CHEBI:15378"/>
        <dbReference type="ChEBI" id="CHEBI:58126"/>
        <dbReference type="ChEBI" id="CHEBI:356416"/>
        <dbReference type="EC" id="4.2.1.24"/>
    </reaction>
</comment>